<dbReference type="EMBL" id="LR134406">
    <property type="protein sequence ID" value="VEH70806.1"/>
    <property type="molecule type" value="Genomic_DNA"/>
</dbReference>
<gene>
    <name evidence="1" type="ORF">NCTC12967_02112</name>
</gene>
<organism evidence="1 2">
    <name type="scientific">Arachnia propionica</name>
    <dbReference type="NCBI Taxonomy" id="1750"/>
    <lineage>
        <taxon>Bacteria</taxon>
        <taxon>Bacillati</taxon>
        <taxon>Actinomycetota</taxon>
        <taxon>Actinomycetes</taxon>
        <taxon>Propionibacteriales</taxon>
        <taxon>Propionibacteriaceae</taxon>
        <taxon>Arachnia</taxon>
    </lineage>
</organism>
<dbReference type="GeneID" id="64407562"/>
<accession>A0A3S4UDD2</accession>
<evidence type="ECO:0000313" key="1">
    <source>
        <dbReference type="EMBL" id="VEH70806.1"/>
    </source>
</evidence>
<evidence type="ECO:0000313" key="2">
    <source>
        <dbReference type="Proteomes" id="UP000273044"/>
    </source>
</evidence>
<dbReference type="AlphaFoldDB" id="A0A3S4UDD2"/>
<sequence>MRHDKHTPMTHSPRRTIIAAATAAVVVALTGCANPFPGIQFTPEETTTPTGQANAPYPADLDHLDDILALGKTTLPEGAINITITPATKFAESYPGGWGYVIAYHTQPQPIRDHIYTYTSRSGDGIENYPDTEYLAYMKDIDFTAIQHPWVTGFGKVQLVVERPLGRCWLLIRGAPR</sequence>
<dbReference type="PROSITE" id="PS51257">
    <property type="entry name" value="PROKAR_LIPOPROTEIN"/>
    <property type="match status" value="1"/>
</dbReference>
<evidence type="ECO:0008006" key="3">
    <source>
        <dbReference type="Google" id="ProtNLM"/>
    </source>
</evidence>
<reference evidence="1 2" key="1">
    <citation type="submission" date="2018-12" db="EMBL/GenBank/DDBJ databases">
        <authorList>
            <consortium name="Pathogen Informatics"/>
        </authorList>
    </citation>
    <scope>NUCLEOTIDE SEQUENCE [LARGE SCALE GENOMIC DNA]</scope>
    <source>
        <strain evidence="1 2">NCTC12967</strain>
    </source>
</reference>
<protein>
    <recommendedName>
        <fullName evidence="3">Lipoprotein</fullName>
    </recommendedName>
</protein>
<proteinExistence type="predicted"/>
<dbReference type="Proteomes" id="UP000273044">
    <property type="component" value="Chromosome"/>
</dbReference>
<name>A0A3S4UDD2_9ACTN</name>
<keyword evidence="2" id="KW-1185">Reference proteome</keyword>
<dbReference type="RefSeq" id="WP_234028374.1">
    <property type="nucleotide sequence ID" value="NZ_CAUVFX010000023.1"/>
</dbReference>